<dbReference type="InterPro" id="IPR013517">
    <property type="entry name" value="FG-GAP"/>
</dbReference>
<dbReference type="InterPro" id="IPR028994">
    <property type="entry name" value="Integrin_alpha_N"/>
</dbReference>
<organism evidence="2 3">
    <name type="scientific">Adineta ricciae</name>
    <name type="common">Rotifer</name>
    <dbReference type="NCBI Taxonomy" id="249248"/>
    <lineage>
        <taxon>Eukaryota</taxon>
        <taxon>Metazoa</taxon>
        <taxon>Spiralia</taxon>
        <taxon>Gnathifera</taxon>
        <taxon>Rotifera</taxon>
        <taxon>Eurotatoria</taxon>
        <taxon>Bdelloidea</taxon>
        <taxon>Adinetida</taxon>
        <taxon>Adinetidae</taxon>
        <taxon>Adineta</taxon>
    </lineage>
</organism>
<dbReference type="Gene3D" id="2.130.10.130">
    <property type="entry name" value="Integrin alpha, N-terminal"/>
    <property type="match status" value="1"/>
</dbReference>
<dbReference type="Pfam" id="PF13517">
    <property type="entry name" value="FG-GAP_3"/>
    <property type="match status" value="1"/>
</dbReference>
<evidence type="ECO:0000256" key="1">
    <source>
        <dbReference type="ARBA" id="ARBA00022729"/>
    </source>
</evidence>
<evidence type="ECO:0000313" key="2">
    <source>
        <dbReference type="EMBL" id="CAF0954394.1"/>
    </source>
</evidence>
<evidence type="ECO:0000313" key="3">
    <source>
        <dbReference type="Proteomes" id="UP000663852"/>
    </source>
</evidence>
<dbReference type="OrthoDB" id="10052635at2759"/>
<comment type="caution">
    <text evidence="2">The sequence shown here is derived from an EMBL/GenBank/DDBJ whole genome shotgun (WGS) entry which is preliminary data.</text>
</comment>
<gene>
    <name evidence="2" type="ORF">EDS130_LOCUS12512</name>
</gene>
<name>A0A814DAB3_ADIRI</name>
<evidence type="ECO:0008006" key="4">
    <source>
        <dbReference type="Google" id="ProtNLM"/>
    </source>
</evidence>
<keyword evidence="1" id="KW-0732">Signal</keyword>
<protein>
    <recommendedName>
        <fullName evidence="4">VCBS repeat-containing protein</fullName>
    </recommendedName>
</protein>
<dbReference type="Proteomes" id="UP000663852">
    <property type="component" value="Unassembled WGS sequence"/>
</dbReference>
<accession>A0A814DAB3</accession>
<dbReference type="AlphaFoldDB" id="A0A814DAB3"/>
<dbReference type="SUPFAM" id="SSF69318">
    <property type="entry name" value="Integrin alpha N-terminal domain"/>
    <property type="match status" value="1"/>
</dbReference>
<dbReference type="EMBL" id="CAJNOJ010000047">
    <property type="protein sequence ID" value="CAF0954394.1"/>
    <property type="molecule type" value="Genomic_DNA"/>
</dbReference>
<proteinExistence type="predicted"/>
<reference evidence="2" key="1">
    <citation type="submission" date="2021-02" db="EMBL/GenBank/DDBJ databases">
        <authorList>
            <person name="Nowell W R."/>
        </authorList>
    </citation>
    <scope>NUCLEOTIDE SEQUENCE</scope>
</reference>
<sequence>MSSVAKFPTGNRTYYTRITAGDFNNDGISDIVVNPTSRSVVLVLVGYGDGNFDTQLVFSTGLIGSYAWVVPADFNNDGCQDILASDDTAGAVFVLLNICACRTNSTILTTTSMYP</sequence>